<dbReference type="AlphaFoldDB" id="A0AAI9VEW4"/>
<keyword evidence="1" id="KW-1133">Transmembrane helix</keyword>
<feature type="transmembrane region" description="Helical" evidence="1">
    <location>
        <begin position="30"/>
        <end position="46"/>
    </location>
</feature>
<name>A0AAI9VEW4_9PEZI</name>
<evidence type="ECO:0000313" key="2">
    <source>
        <dbReference type="EMBL" id="KAK1486702.1"/>
    </source>
</evidence>
<gene>
    <name evidence="2" type="ORF">CCUS01_15084</name>
</gene>
<evidence type="ECO:0000313" key="3">
    <source>
        <dbReference type="Proteomes" id="UP001239213"/>
    </source>
</evidence>
<keyword evidence="3" id="KW-1185">Reference proteome</keyword>
<organism evidence="2 3">
    <name type="scientific">Colletotrichum cuscutae</name>
    <dbReference type="NCBI Taxonomy" id="1209917"/>
    <lineage>
        <taxon>Eukaryota</taxon>
        <taxon>Fungi</taxon>
        <taxon>Dikarya</taxon>
        <taxon>Ascomycota</taxon>
        <taxon>Pezizomycotina</taxon>
        <taxon>Sordariomycetes</taxon>
        <taxon>Hypocreomycetidae</taxon>
        <taxon>Glomerellales</taxon>
        <taxon>Glomerellaceae</taxon>
        <taxon>Colletotrichum</taxon>
        <taxon>Colletotrichum acutatum species complex</taxon>
    </lineage>
</organism>
<proteinExistence type="predicted"/>
<comment type="caution">
    <text evidence="2">The sequence shown here is derived from an EMBL/GenBank/DDBJ whole genome shotgun (WGS) entry which is preliminary data.</text>
</comment>
<reference evidence="2" key="1">
    <citation type="submission" date="2016-11" db="EMBL/GenBank/DDBJ databases">
        <title>The genome sequence of Colletotrichum cuscutae.</title>
        <authorList>
            <person name="Baroncelli R."/>
        </authorList>
    </citation>
    <scope>NUCLEOTIDE SEQUENCE</scope>
    <source>
        <strain evidence="2">IMI 304802</strain>
    </source>
</reference>
<dbReference type="Proteomes" id="UP001239213">
    <property type="component" value="Unassembled WGS sequence"/>
</dbReference>
<sequence length="104" mass="11307">MHSASSTFAPLLLLSKGSLGDTMLSTVVGTLAYYLSLLGCLSKPRAEPWRRWMKSLMGLSTRTMSSLMARILRVIWGRTSVIVAVWPRGSLARSAPGSKADKLP</sequence>
<accession>A0AAI9VEW4</accession>
<protein>
    <submittedName>
        <fullName evidence="2">Uncharacterized protein</fullName>
    </submittedName>
</protein>
<keyword evidence="1" id="KW-0472">Membrane</keyword>
<keyword evidence="1" id="KW-0812">Transmembrane</keyword>
<dbReference type="EMBL" id="MPDP01000061">
    <property type="protein sequence ID" value="KAK1486702.1"/>
    <property type="molecule type" value="Genomic_DNA"/>
</dbReference>
<evidence type="ECO:0000256" key="1">
    <source>
        <dbReference type="SAM" id="Phobius"/>
    </source>
</evidence>